<dbReference type="Gene3D" id="3.90.1300.10">
    <property type="entry name" value="Amidase signature (AS) domain"/>
    <property type="match status" value="1"/>
</dbReference>
<evidence type="ECO:0000313" key="4">
    <source>
        <dbReference type="Proteomes" id="UP001549313"/>
    </source>
</evidence>
<evidence type="ECO:0000256" key="1">
    <source>
        <dbReference type="ARBA" id="ARBA00009199"/>
    </source>
</evidence>
<comment type="similarity">
    <text evidence="1">Belongs to the amidase family.</text>
</comment>
<keyword evidence="4" id="KW-1185">Reference proteome</keyword>
<dbReference type="Pfam" id="PF01425">
    <property type="entry name" value="Amidase"/>
    <property type="match status" value="1"/>
</dbReference>
<comment type="caution">
    <text evidence="3">The sequence shown here is derived from an EMBL/GenBank/DDBJ whole genome shotgun (WGS) entry which is preliminary data.</text>
</comment>
<dbReference type="PANTHER" id="PTHR11895:SF7">
    <property type="entry name" value="GLUTAMYL-TRNA(GLN) AMIDOTRANSFERASE SUBUNIT A, MITOCHONDRIAL"/>
    <property type="match status" value="1"/>
</dbReference>
<sequence length="446" mass="46343">MAFSNPVVEAGVAGLAALFRERAVTPSEAVEVYLSRIERLNPRLNAFLAVDAEGARAAALASGARWAAGRPLSPIDGVPIGIKANIASVGLPLHAGIDAYRDQVADHDAVCVARLKAAGAVILGVLNMHEGALGATTDNPAFGRCQNPHWSGFTPGGSSGGSGAAAAAGLCAAALGTDTMGSVRIPSGYCGIFGLKPGRGRVSTEGVIPLSWTLDNVGPHARSAEDCRLVFEAMAEGAAALSAEGRPWAALDFSGQVRVDPRVVWAFEDRLQAARDLGLAVETLRLDDYDFGAVRRLGLLISEVEGHVVHEARLAERPEGFSRAFADGLAWGARQPAPRLAKAYRELETTAARLRARLSGYAGLLSPTTPQFAFVFDDPVPVNQADFTAMANVAGMPAAAFPSGLTGGMDGGLPLSVQVMAWTEADALDLAQTLARPVFTPPDFAG</sequence>
<dbReference type="EMBL" id="JBEPTF010000001">
    <property type="protein sequence ID" value="MET4682534.1"/>
    <property type="molecule type" value="Genomic_DNA"/>
</dbReference>
<dbReference type="GO" id="GO:0050566">
    <property type="term" value="F:asparaginyl-tRNA synthase (glutamine-hydrolyzing) activity"/>
    <property type="evidence" value="ECO:0007669"/>
    <property type="project" value="UniProtKB-EC"/>
</dbReference>
<dbReference type="InterPro" id="IPR000120">
    <property type="entry name" value="Amidase"/>
</dbReference>
<dbReference type="Proteomes" id="UP001549313">
    <property type="component" value="Unassembled WGS sequence"/>
</dbReference>
<dbReference type="InterPro" id="IPR023631">
    <property type="entry name" value="Amidase_dom"/>
</dbReference>
<dbReference type="InterPro" id="IPR036928">
    <property type="entry name" value="AS_sf"/>
</dbReference>
<proteinExistence type="inferred from homology"/>
<gene>
    <name evidence="3" type="ORF">ABIE19_000443</name>
</gene>
<reference evidence="3 4" key="1">
    <citation type="submission" date="2024-06" db="EMBL/GenBank/DDBJ databases">
        <title>Sorghum-associated microbial communities from plants grown in Nebraska, USA.</title>
        <authorList>
            <person name="Schachtman D."/>
        </authorList>
    </citation>
    <scope>NUCLEOTIDE SEQUENCE [LARGE SCALE GENOMIC DNA]</scope>
    <source>
        <strain evidence="3 4">2814</strain>
    </source>
</reference>
<dbReference type="PANTHER" id="PTHR11895">
    <property type="entry name" value="TRANSAMIDASE"/>
    <property type="match status" value="1"/>
</dbReference>
<evidence type="ECO:0000313" key="3">
    <source>
        <dbReference type="EMBL" id="MET4682534.1"/>
    </source>
</evidence>
<dbReference type="SUPFAM" id="SSF75304">
    <property type="entry name" value="Amidase signature (AS) enzymes"/>
    <property type="match status" value="1"/>
</dbReference>
<evidence type="ECO:0000259" key="2">
    <source>
        <dbReference type="Pfam" id="PF01425"/>
    </source>
</evidence>
<organism evidence="3 4">
    <name type="scientific">Brevundimonas faecalis</name>
    <dbReference type="NCBI Taxonomy" id="947378"/>
    <lineage>
        <taxon>Bacteria</taxon>
        <taxon>Pseudomonadati</taxon>
        <taxon>Pseudomonadota</taxon>
        <taxon>Alphaproteobacteria</taxon>
        <taxon>Caulobacterales</taxon>
        <taxon>Caulobacteraceae</taxon>
        <taxon>Brevundimonas</taxon>
    </lineage>
</organism>
<name>A0ABV2R7I1_9CAUL</name>
<dbReference type="GO" id="GO:0050567">
    <property type="term" value="F:glutaminyl-tRNA synthase (glutamine-hydrolyzing) activity"/>
    <property type="evidence" value="ECO:0007669"/>
    <property type="project" value="UniProtKB-EC"/>
</dbReference>
<dbReference type="EC" id="6.3.5.6" evidence="3"/>
<keyword evidence="3" id="KW-0436">Ligase</keyword>
<dbReference type="EC" id="6.3.5.7" evidence="3"/>
<feature type="domain" description="Amidase" evidence="2">
    <location>
        <begin position="28"/>
        <end position="426"/>
    </location>
</feature>
<dbReference type="RefSeq" id="WP_354087481.1">
    <property type="nucleotide sequence ID" value="NZ_JBEPTF010000001.1"/>
</dbReference>
<accession>A0ABV2R7I1</accession>
<protein>
    <submittedName>
        <fullName evidence="3">Aspartyl-tRNA(Asn)/glutamyl-tRNA(Gln) amidotransferase subunit A</fullName>
        <ecNumber evidence="3">6.3.5.6</ecNumber>
        <ecNumber evidence="3">6.3.5.7</ecNumber>
    </submittedName>
</protein>